<organism evidence="12 13">
    <name type="scientific">Actinokineospora spheciospongiae</name>
    <dbReference type="NCBI Taxonomy" id="909613"/>
    <lineage>
        <taxon>Bacteria</taxon>
        <taxon>Bacillati</taxon>
        <taxon>Actinomycetota</taxon>
        <taxon>Actinomycetes</taxon>
        <taxon>Pseudonocardiales</taxon>
        <taxon>Pseudonocardiaceae</taxon>
        <taxon>Actinokineospora</taxon>
    </lineage>
</organism>
<dbReference type="AlphaFoldDB" id="W7J2I0"/>
<evidence type="ECO:0000256" key="2">
    <source>
        <dbReference type="ARBA" id="ARBA00004687"/>
    </source>
</evidence>
<dbReference type="PATRIC" id="fig|909613.9.peg.1563"/>
<evidence type="ECO:0000256" key="11">
    <source>
        <dbReference type="SAM" id="Phobius"/>
    </source>
</evidence>
<evidence type="ECO:0000256" key="3">
    <source>
        <dbReference type="ARBA" id="ARBA00022502"/>
    </source>
</evidence>
<feature type="transmembrane region" description="Helical" evidence="11">
    <location>
        <begin position="160"/>
        <end position="183"/>
    </location>
</feature>
<evidence type="ECO:0000256" key="7">
    <source>
        <dbReference type="ARBA" id="ARBA00022824"/>
    </source>
</evidence>
<dbReference type="STRING" id="909613.UO65_1551"/>
<comment type="subcellular location">
    <subcellularLocation>
        <location evidence="1">Endoplasmic reticulum membrane</location>
        <topology evidence="1">Multi-pass membrane protein</topology>
    </subcellularLocation>
</comment>
<gene>
    <name evidence="12" type="ORF">UO65_1551</name>
</gene>
<evidence type="ECO:0000256" key="8">
    <source>
        <dbReference type="ARBA" id="ARBA00022989"/>
    </source>
</evidence>
<keyword evidence="3" id="KW-0337">GPI-anchor biosynthesis</keyword>
<proteinExistence type="predicted"/>
<keyword evidence="9 11" id="KW-0472">Membrane</keyword>
<feature type="transmembrane region" description="Helical" evidence="11">
    <location>
        <begin position="39"/>
        <end position="61"/>
    </location>
</feature>
<keyword evidence="6 11" id="KW-0812">Transmembrane</keyword>
<accession>W7J2I0</accession>
<sequence>MSATELSESVRDEAVGTPPRLPGPEVADRVGKLRRAVHLLLPAVVYLGIQQFAVLVLSWLAGNKGVELRDALKSWDGWWFLAIADGGYGGVPTMMVDSFGHRDATTPLAFFPGYPKVVGLVSSIGLDPLTAGLVVSAASGVACAYALARMGELVRGGSRRVGLVLVALFAGSPMAISLSMVYSEALFCAFAAWALVFTLQRQWVHAGVLCACAGLVRTTGAALVAGVGLAVLVAVVTRKDSWRPWLGGLIAPLGLFGYLGYVAVRTGELNGWFALQERGWDSGFDWGVATANWVVDRLSDGRSILDFVELLVLAASLVLAAVAFRRRLELPLVVYGVLVLIMTFASNGTMASKIRLMVPAFTLLIPVAIGLAKRRTSTVLLTLTGFALVGSWFGAYALTLWGYAI</sequence>
<evidence type="ECO:0000313" key="13">
    <source>
        <dbReference type="Proteomes" id="UP000019277"/>
    </source>
</evidence>
<dbReference type="PANTHER" id="PTHR12468:SF2">
    <property type="entry name" value="GPI MANNOSYLTRANSFERASE 2"/>
    <property type="match status" value="1"/>
</dbReference>
<dbReference type="RefSeq" id="WP_233427469.1">
    <property type="nucleotide sequence ID" value="NZ_AYXG01000054.1"/>
</dbReference>
<feature type="transmembrane region" description="Helical" evidence="11">
    <location>
        <begin position="379"/>
        <end position="404"/>
    </location>
</feature>
<keyword evidence="4" id="KW-0328">Glycosyltransferase</keyword>
<dbReference type="GO" id="GO:0004376">
    <property type="term" value="F:GPI mannosyltransferase activity"/>
    <property type="evidence" value="ECO:0007669"/>
    <property type="project" value="InterPro"/>
</dbReference>
<dbReference type="eggNOG" id="COG5542">
    <property type="taxonomic scope" value="Bacteria"/>
</dbReference>
<dbReference type="EMBL" id="AYXG01000054">
    <property type="protein sequence ID" value="EWC63141.1"/>
    <property type="molecule type" value="Genomic_DNA"/>
</dbReference>
<evidence type="ECO:0000256" key="1">
    <source>
        <dbReference type="ARBA" id="ARBA00004477"/>
    </source>
</evidence>
<comment type="pathway">
    <text evidence="2">Glycolipid biosynthesis; glycosylphosphatidylinositol-anchor biosynthesis.</text>
</comment>
<feature type="transmembrane region" description="Helical" evidence="11">
    <location>
        <begin position="203"/>
        <end position="233"/>
    </location>
</feature>
<feature type="transmembrane region" description="Helical" evidence="11">
    <location>
        <begin position="330"/>
        <end position="348"/>
    </location>
</feature>
<keyword evidence="8 11" id="KW-1133">Transmembrane helix</keyword>
<evidence type="ECO:0000256" key="5">
    <source>
        <dbReference type="ARBA" id="ARBA00022679"/>
    </source>
</evidence>
<evidence type="ECO:0000256" key="10">
    <source>
        <dbReference type="SAM" id="MobiDB-lite"/>
    </source>
</evidence>
<dbReference type="GO" id="GO:0000009">
    <property type="term" value="F:alpha-1,6-mannosyltransferase activity"/>
    <property type="evidence" value="ECO:0007669"/>
    <property type="project" value="InterPro"/>
</dbReference>
<dbReference type="Proteomes" id="UP000019277">
    <property type="component" value="Unassembled WGS sequence"/>
</dbReference>
<reference evidence="12 13" key="1">
    <citation type="journal article" date="2014" name="Genome Announc.">
        <title>Draft Genome Sequence of the Antitrypanosomally Active Sponge-Associated Bacterium Actinokineospora sp. Strain EG49.</title>
        <authorList>
            <person name="Harjes J."/>
            <person name="Ryu T."/>
            <person name="Abdelmohsen U.R."/>
            <person name="Moitinho-Silva L."/>
            <person name="Horn H."/>
            <person name="Ravasi T."/>
            <person name="Hentschel U."/>
        </authorList>
    </citation>
    <scope>NUCLEOTIDE SEQUENCE [LARGE SCALE GENOMIC DNA]</scope>
    <source>
        <strain evidence="12 13">EG49</strain>
    </source>
</reference>
<feature type="transmembrane region" description="Helical" evidence="11">
    <location>
        <begin position="354"/>
        <end position="372"/>
    </location>
</feature>
<name>W7J2I0_9PSEU</name>
<dbReference type="InterPro" id="IPR007315">
    <property type="entry name" value="PIG-V/Gpi18"/>
</dbReference>
<evidence type="ECO:0000313" key="12">
    <source>
        <dbReference type="EMBL" id="EWC63141.1"/>
    </source>
</evidence>
<evidence type="ECO:0000256" key="6">
    <source>
        <dbReference type="ARBA" id="ARBA00022692"/>
    </source>
</evidence>
<evidence type="ECO:0000256" key="9">
    <source>
        <dbReference type="ARBA" id="ARBA00023136"/>
    </source>
</evidence>
<feature type="transmembrane region" description="Helical" evidence="11">
    <location>
        <begin position="129"/>
        <end position="148"/>
    </location>
</feature>
<protein>
    <submittedName>
        <fullName evidence="12">Putative integral membrane protein</fullName>
    </submittedName>
</protein>
<evidence type="ECO:0000256" key="4">
    <source>
        <dbReference type="ARBA" id="ARBA00022676"/>
    </source>
</evidence>
<dbReference type="UniPathway" id="UPA00196"/>
<feature type="transmembrane region" description="Helical" evidence="11">
    <location>
        <begin position="304"/>
        <end position="323"/>
    </location>
</feature>
<feature type="region of interest" description="Disordered" evidence="10">
    <location>
        <begin position="1"/>
        <end position="23"/>
    </location>
</feature>
<comment type="caution">
    <text evidence="12">The sequence shown here is derived from an EMBL/GenBank/DDBJ whole genome shotgun (WGS) entry which is preliminary data.</text>
</comment>
<keyword evidence="5" id="KW-0808">Transferase</keyword>
<keyword evidence="13" id="KW-1185">Reference proteome</keyword>
<keyword evidence="7" id="KW-0256">Endoplasmic reticulum</keyword>
<dbReference type="GO" id="GO:0006506">
    <property type="term" value="P:GPI anchor biosynthetic process"/>
    <property type="evidence" value="ECO:0007669"/>
    <property type="project" value="UniProtKB-UniPathway"/>
</dbReference>
<feature type="transmembrane region" description="Helical" evidence="11">
    <location>
        <begin position="245"/>
        <end position="264"/>
    </location>
</feature>
<dbReference type="PANTHER" id="PTHR12468">
    <property type="entry name" value="GPI MANNOSYLTRANSFERASE 2"/>
    <property type="match status" value="1"/>
</dbReference>
<dbReference type="GO" id="GO:0016020">
    <property type="term" value="C:membrane"/>
    <property type="evidence" value="ECO:0007669"/>
    <property type="project" value="GOC"/>
</dbReference>